<proteinExistence type="predicted"/>
<dbReference type="OrthoDB" id="5834211at2759"/>
<feature type="transmembrane region" description="Helical" evidence="1">
    <location>
        <begin position="39"/>
        <end position="59"/>
    </location>
</feature>
<keyword evidence="3" id="KW-1185">Reference proteome</keyword>
<keyword evidence="1" id="KW-0812">Transmembrane</keyword>
<dbReference type="EMBL" id="CAJGYM010000059">
    <property type="protein sequence ID" value="CAD6195723.1"/>
    <property type="molecule type" value="Genomic_DNA"/>
</dbReference>
<evidence type="ECO:0000313" key="3">
    <source>
        <dbReference type="Proteomes" id="UP000835052"/>
    </source>
</evidence>
<dbReference type="AlphaFoldDB" id="A0A8S1HGP9"/>
<evidence type="ECO:0000256" key="1">
    <source>
        <dbReference type="SAM" id="Phobius"/>
    </source>
</evidence>
<comment type="caution">
    <text evidence="2">The sequence shown here is derived from an EMBL/GenBank/DDBJ whole genome shotgun (WGS) entry which is preliminary data.</text>
</comment>
<gene>
    <name evidence="2" type="ORF">CAUJ_LOCUS11642</name>
</gene>
<organism evidence="2 3">
    <name type="scientific">Caenorhabditis auriculariae</name>
    <dbReference type="NCBI Taxonomy" id="2777116"/>
    <lineage>
        <taxon>Eukaryota</taxon>
        <taxon>Metazoa</taxon>
        <taxon>Ecdysozoa</taxon>
        <taxon>Nematoda</taxon>
        <taxon>Chromadorea</taxon>
        <taxon>Rhabditida</taxon>
        <taxon>Rhabditina</taxon>
        <taxon>Rhabditomorpha</taxon>
        <taxon>Rhabditoidea</taxon>
        <taxon>Rhabditidae</taxon>
        <taxon>Peloderinae</taxon>
        <taxon>Caenorhabditis</taxon>
    </lineage>
</organism>
<keyword evidence="1" id="KW-0472">Membrane</keyword>
<name>A0A8S1HGP9_9PELO</name>
<sequence length="74" mass="8077">MIVAFETMDNHYTPAYPEVSLYAKPATSAFTLTELGSVFFVHFCICIVASGVMFVELFIGAYKKLSSENGNSAV</sequence>
<reference evidence="2" key="1">
    <citation type="submission" date="2020-10" db="EMBL/GenBank/DDBJ databases">
        <authorList>
            <person name="Kikuchi T."/>
        </authorList>
    </citation>
    <scope>NUCLEOTIDE SEQUENCE</scope>
    <source>
        <strain evidence="2">NKZ352</strain>
    </source>
</reference>
<keyword evidence="1" id="KW-1133">Transmembrane helix</keyword>
<protein>
    <submittedName>
        <fullName evidence="2">Uncharacterized protein</fullName>
    </submittedName>
</protein>
<evidence type="ECO:0000313" key="2">
    <source>
        <dbReference type="EMBL" id="CAD6195723.1"/>
    </source>
</evidence>
<dbReference type="Proteomes" id="UP000835052">
    <property type="component" value="Unassembled WGS sequence"/>
</dbReference>
<accession>A0A8S1HGP9</accession>